<dbReference type="SUPFAM" id="SSF160104">
    <property type="entry name" value="Acetoacetate decarboxylase-like"/>
    <property type="match status" value="1"/>
</dbReference>
<keyword evidence="2" id="KW-1185">Reference proteome</keyword>
<sequence length="284" mass="31995">MDDKPIVPVPAPWRLKGTVYMVSFWCKAGNLPKQTYSPLERDSPFAAPESSGRHIGGLGQIQIIRYTESPIGPYDELIVCPGAFAYEKGDEKVRRTTKKNARITRIYVSQKYTCWNGRTNWNIPKHLAKFEWGELTDGSTSVKVYPHDTSGDVSEAQASDRPLFQATFQPIRWAPRFPFSLSWLKYIGFDASLVQPPLPAGDGAQGELPGTDRWARIMPAQSTRRAMVGWVDMSQRDDLGSMASTVEHENFWPGLGRWQVGVKLENADVDFGLGEYWDPPRTKL</sequence>
<evidence type="ECO:0000313" key="2">
    <source>
        <dbReference type="Proteomes" id="UP001295740"/>
    </source>
</evidence>
<dbReference type="EMBL" id="CAUWAG010000003">
    <property type="protein sequence ID" value="CAJ2501259.1"/>
    <property type="molecule type" value="Genomic_DNA"/>
</dbReference>
<protein>
    <submittedName>
        <fullName evidence="1">Uu.00g041120.m01.CDS01</fullName>
    </submittedName>
</protein>
<accession>A0AAI8VAA9</accession>
<dbReference type="PANTHER" id="PTHR40518">
    <property type="entry name" value="ACETOACETATE DECARBOXYLASE"/>
    <property type="match status" value="1"/>
</dbReference>
<comment type="caution">
    <text evidence="1">The sequence shown here is derived from an EMBL/GenBank/DDBJ whole genome shotgun (WGS) entry which is preliminary data.</text>
</comment>
<dbReference type="AlphaFoldDB" id="A0AAI8VAA9"/>
<dbReference type="InterPro" id="IPR023375">
    <property type="entry name" value="ADC_dom_sf"/>
</dbReference>
<evidence type="ECO:0000313" key="1">
    <source>
        <dbReference type="EMBL" id="CAJ2501259.1"/>
    </source>
</evidence>
<organism evidence="1 2">
    <name type="scientific">Anthostomella pinea</name>
    <dbReference type="NCBI Taxonomy" id="933095"/>
    <lineage>
        <taxon>Eukaryota</taxon>
        <taxon>Fungi</taxon>
        <taxon>Dikarya</taxon>
        <taxon>Ascomycota</taxon>
        <taxon>Pezizomycotina</taxon>
        <taxon>Sordariomycetes</taxon>
        <taxon>Xylariomycetidae</taxon>
        <taxon>Xylariales</taxon>
        <taxon>Xylariaceae</taxon>
        <taxon>Anthostomella</taxon>
    </lineage>
</organism>
<gene>
    <name evidence="1" type="ORF">KHLLAP_LOCUS1727</name>
</gene>
<name>A0AAI8VAA9_9PEZI</name>
<reference evidence="1" key="1">
    <citation type="submission" date="2023-10" db="EMBL/GenBank/DDBJ databases">
        <authorList>
            <person name="Hackl T."/>
        </authorList>
    </citation>
    <scope>NUCLEOTIDE SEQUENCE</scope>
</reference>
<dbReference type="Gene3D" id="2.40.400.10">
    <property type="entry name" value="Acetoacetate decarboxylase-like"/>
    <property type="match status" value="1"/>
</dbReference>
<dbReference type="PANTHER" id="PTHR40518:SF1">
    <property type="entry name" value="ACETOACETATE DECARBOXYLASE"/>
    <property type="match status" value="1"/>
</dbReference>
<proteinExistence type="predicted"/>
<dbReference type="Proteomes" id="UP001295740">
    <property type="component" value="Unassembled WGS sequence"/>
</dbReference>